<dbReference type="Proteomes" id="UP000681162">
    <property type="component" value="Unassembled WGS sequence"/>
</dbReference>
<comment type="caution">
    <text evidence="9">The sequence shown here is derived from an EMBL/GenBank/DDBJ whole genome shotgun (WGS) entry which is preliminary data.</text>
</comment>
<evidence type="ECO:0000256" key="6">
    <source>
        <dbReference type="ARBA" id="ARBA00023136"/>
    </source>
</evidence>
<evidence type="ECO:0000256" key="7">
    <source>
        <dbReference type="RuleBase" id="RU363032"/>
    </source>
</evidence>
<feature type="transmembrane region" description="Helical" evidence="7">
    <location>
        <begin position="65"/>
        <end position="94"/>
    </location>
</feature>
<organism evidence="9 10">
    <name type="scientific">Paenibacillus antibioticophila</name>
    <dbReference type="NCBI Taxonomy" id="1274374"/>
    <lineage>
        <taxon>Bacteria</taxon>
        <taxon>Bacillati</taxon>
        <taxon>Bacillota</taxon>
        <taxon>Bacilli</taxon>
        <taxon>Bacillales</taxon>
        <taxon>Paenibacillaceae</taxon>
        <taxon>Paenibacillus</taxon>
    </lineage>
</organism>
<gene>
    <name evidence="9" type="ORF">J41TS12_37790</name>
</gene>
<dbReference type="PANTHER" id="PTHR30193">
    <property type="entry name" value="ABC TRANSPORTER PERMEASE PROTEIN"/>
    <property type="match status" value="1"/>
</dbReference>
<evidence type="ECO:0000256" key="1">
    <source>
        <dbReference type="ARBA" id="ARBA00004651"/>
    </source>
</evidence>
<proteinExistence type="inferred from homology"/>
<dbReference type="InterPro" id="IPR000515">
    <property type="entry name" value="MetI-like"/>
</dbReference>
<feature type="transmembrane region" description="Helical" evidence="7">
    <location>
        <begin position="155"/>
        <end position="179"/>
    </location>
</feature>
<dbReference type="RefSeq" id="WP_212941610.1">
    <property type="nucleotide sequence ID" value="NZ_BORR01000016.1"/>
</dbReference>
<evidence type="ECO:0000313" key="10">
    <source>
        <dbReference type="Proteomes" id="UP000681162"/>
    </source>
</evidence>
<evidence type="ECO:0000259" key="8">
    <source>
        <dbReference type="PROSITE" id="PS50928"/>
    </source>
</evidence>
<comment type="similarity">
    <text evidence="7">Belongs to the binding-protein-dependent transport system permease family.</text>
</comment>
<keyword evidence="4 7" id="KW-0812">Transmembrane</keyword>
<keyword evidence="3" id="KW-1003">Cell membrane</keyword>
<feature type="domain" description="ABC transmembrane type-1" evidence="8">
    <location>
        <begin position="69"/>
        <end position="281"/>
    </location>
</feature>
<dbReference type="SUPFAM" id="SSF161098">
    <property type="entry name" value="MetI-like"/>
    <property type="match status" value="1"/>
</dbReference>
<keyword evidence="10" id="KW-1185">Reference proteome</keyword>
<evidence type="ECO:0000256" key="2">
    <source>
        <dbReference type="ARBA" id="ARBA00022448"/>
    </source>
</evidence>
<accession>A0A919XWH2</accession>
<dbReference type="InterPro" id="IPR035906">
    <property type="entry name" value="MetI-like_sf"/>
</dbReference>
<dbReference type="AlphaFoldDB" id="A0A919XWH2"/>
<feature type="transmembrane region" description="Helical" evidence="7">
    <location>
        <begin position="12"/>
        <end position="35"/>
    </location>
</feature>
<feature type="transmembrane region" description="Helical" evidence="7">
    <location>
        <begin position="200"/>
        <end position="219"/>
    </location>
</feature>
<sequence>MNMRKLGEPQAYLFILPALVPYVIFWLAPMVYVVYLSFVDWDFMNPVKTFVGWENYSRLLTDAKFYHALTTTCLFALGNVLPSLAGGLFLALLLNRKLRGMAFFRTVIFLPWVTPTVAVSIVWSWIYEPRVGLANAILGWFGAGGLEWTKSPDTALISILIVTIWKGLGWTMMFYLVALQNIPESLHEAAMIEGANRRQRLMHITLPLISPTTFFLFLITTIDSIQAYDQINVLTQGGPSGSTRTLLYLFYESAFERFEIGEASAVAIVLILLLAMISLVSLYVSRRRIHYL</sequence>
<dbReference type="InterPro" id="IPR051393">
    <property type="entry name" value="ABC_transporter_permease"/>
</dbReference>
<protein>
    <submittedName>
        <fullName evidence="9">Bicyclomycin resistance protein</fullName>
    </submittedName>
</protein>
<keyword evidence="6 7" id="KW-0472">Membrane</keyword>
<dbReference type="Pfam" id="PF00528">
    <property type="entry name" value="BPD_transp_1"/>
    <property type="match status" value="1"/>
</dbReference>
<dbReference type="PANTHER" id="PTHR30193:SF37">
    <property type="entry name" value="INNER MEMBRANE ABC TRANSPORTER PERMEASE PROTEIN YCJO"/>
    <property type="match status" value="1"/>
</dbReference>
<dbReference type="GO" id="GO:0055085">
    <property type="term" value="P:transmembrane transport"/>
    <property type="evidence" value="ECO:0007669"/>
    <property type="project" value="InterPro"/>
</dbReference>
<dbReference type="CDD" id="cd06261">
    <property type="entry name" value="TM_PBP2"/>
    <property type="match status" value="1"/>
</dbReference>
<name>A0A919XWH2_9BACL</name>
<keyword evidence="5 7" id="KW-1133">Transmembrane helix</keyword>
<evidence type="ECO:0000256" key="4">
    <source>
        <dbReference type="ARBA" id="ARBA00022692"/>
    </source>
</evidence>
<feature type="transmembrane region" description="Helical" evidence="7">
    <location>
        <begin position="106"/>
        <end position="126"/>
    </location>
</feature>
<dbReference type="EMBL" id="BORR01000016">
    <property type="protein sequence ID" value="GIO38918.1"/>
    <property type="molecule type" value="Genomic_DNA"/>
</dbReference>
<comment type="subcellular location">
    <subcellularLocation>
        <location evidence="1 7">Cell membrane</location>
        <topology evidence="1 7">Multi-pass membrane protein</topology>
    </subcellularLocation>
</comment>
<dbReference type="PROSITE" id="PS50928">
    <property type="entry name" value="ABC_TM1"/>
    <property type="match status" value="1"/>
</dbReference>
<evidence type="ECO:0000256" key="3">
    <source>
        <dbReference type="ARBA" id="ARBA00022475"/>
    </source>
</evidence>
<reference evidence="9 10" key="1">
    <citation type="submission" date="2021-03" db="EMBL/GenBank/DDBJ databases">
        <title>Antimicrobial resistance genes in bacteria isolated from Japanese honey, and their potential for conferring macrolide and lincosamide resistance in the American foulbrood pathogen Paenibacillus larvae.</title>
        <authorList>
            <person name="Okamoto M."/>
            <person name="Kumagai M."/>
            <person name="Kanamori H."/>
            <person name="Takamatsu D."/>
        </authorList>
    </citation>
    <scope>NUCLEOTIDE SEQUENCE [LARGE SCALE GENOMIC DNA]</scope>
    <source>
        <strain evidence="9 10">J41TS12</strain>
    </source>
</reference>
<dbReference type="Gene3D" id="1.10.3720.10">
    <property type="entry name" value="MetI-like"/>
    <property type="match status" value="1"/>
</dbReference>
<dbReference type="GO" id="GO:0005886">
    <property type="term" value="C:plasma membrane"/>
    <property type="evidence" value="ECO:0007669"/>
    <property type="project" value="UniProtKB-SubCell"/>
</dbReference>
<evidence type="ECO:0000313" key="9">
    <source>
        <dbReference type="EMBL" id="GIO38918.1"/>
    </source>
</evidence>
<keyword evidence="2 7" id="KW-0813">Transport</keyword>
<evidence type="ECO:0000256" key="5">
    <source>
        <dbReference type="ARBA" id="ARBA00022989"/>
    </source>
</evidence>
<feature type="transmembrane region" description="Helical" evidence="7">
    <location>
        <begin position="263"/>
        <end position="284"/>
    </location>
</feature>